<dbReference type="eggNOG" id="COG4403">
    <property type="taxonomic scope" value="Bacteria"/>
</dbReference>
<dbReference type="AlphaFoldDB" id="A0A0A1W9X7"/>
<protein>
    <submittedName>
        <fullName evidence="2">Uncharacterized protein</fullName>
    </submittedName>
</protein>
<feature type="signal peptide" evidence="1">
    <location>
        <begin position="1"/>
        <end position="20"/>
    </location>
</feature>
<reference evidence="2 3" key="1">
    <citation type="submission" date="2014-11" db="EMBL/GenBank/DDBJ databases">
        <title>Whole genome shotgun sequence of Sphingomonas parapaucimobilis NBRC 15100.</title>
        <authorList>
            <person name="Katano-Makiyama Y."/>
            <person name="Hosoyama A."/>
            <person name="Hashimoto M."/>
            <person name="Hosoyama Y."/>
            <person name="Noguchi M."/>
            <person name="Numata M."/>
            <person name="Tsuchikane K."/>
            <person name="Hirakata S."/>
            <person name="Uohara A."/>
            <person name="Shimodaira J."/>
            <person name="Ohji S."/>
            <person name="Ichikawa N."/>
            <person name="Kimura A."/>
            <person name="Yamazoe A."/>
            <person name="Fujita N."/>
        </authorList>
    </citation>
    <scope>NUCLEOTIDE SEQUENCE [LARGE SCALE GENOMIC DNA]</scope>
    <source>
        <strain evidence="2 3">NBRC 15100</strain>
    </source>
</reference>
<accession>A0A0A1W9X7</accession>
<name>A0A0A1W9X7_9SPHN</name>
<organism evidence="2 3">
    <name type="scientific">Sphingomonas parapaucimobilis NBRC 15100</name>
    <dbReference type="NCBI Taxonomy" id="1219049"/>
    <lineage>
        <taxon>Bacteria</taxon>
        <taxon>Pseudomonadati</taxon>
        <taxon>Pseudomonadota</taxon>
        <taxon>Alphaproteobacteria</taxon>
        <taxon>Sphingomonadales</taxon>
        <taxon>Sphingomonadaceae</taxon>
        <taxon>Sphingomonas</taxon>
    </lineage>
</organism>
<evidence type="ECO:0000313" key="2">
    <source>
        <dbReference type="EMBL" id="GAM02183.1"/>
    </source>
</evidence>
<dbReference type="Proteomes" id="UP000032305">
    <property type="component" value="Unassembled WGS sequence"/>
</dbReference>
<dbReference type="EMBL" id="BBPI01000074">
    <property type="protein sequence ID" value="GAM02183.1"/>
    <property type="molecule type" value="Genomic_DNA"/>
</dbReference>
<proteinExistence type="predicted"/>
<sequence length="340" mass="37489">MSDPVMRVLSLILSAFLLTAATPPVPEILKPYIKGDRFDPGDYKWMKGRFPDATAEEKAQDKQVRDWLMACYTQGLAETRAELRALGIVDPLLKEAPVDDVLCSQVGAAPHVSHWANFSAFQQSLETAVPIADTYLTAVGAAKQISASKTAKLHDLLMARPVGEQMLRYAGDWRPDGLVRPPAVAEPVGAIIRSRLMAAGMVEDHENTEWLKQIVAKQGWPKRSEVGDDAAGEAWLLVQHADADPAFQLTVLRAMEPLLTNGDVSKTDYAYLYDRVMLKITGKQRYGTQAMCDNGKRVSQPLEDEKRVDRLRAEVGLAPVAEYLGGMDKSYGRCPPGQRL</sequence>
<dbReference type="OrthoDB" id="7446297at2"/>
<feature type="chain" id="PRO_5001982291" evidence="1">
    <location>
        <begin position="21"/>
        <end position="340"/>
    </location>
</feature>
<comment type="caution">
    <text evidence="2">The sequence shown here is derived from an EMBL/GenBank/DDBJ whole genome shotgun (WGS) entry which is preliminary data.</text>
</comment>
<dbReference type="Pfam" id="PF20329">
    <property type="entry name" value="DUF6624"/>
    <property type="match status" value="1"/>
</dbReference>
<evidence type="ECO:0000313" key="3">
    <source>
        <dbReference type="Proteomes" id="UP000032305"/>
    </source>
</evidence>
<evidence type="ECO:0000256" key="1">
    <source>
        <dbReference type="SAM" id="SignalP"/>
    </source>
</evidence>
<gene>
    <name evidence="2" type="ORF">SP5_074_00200</name>
</gene>
<keyword evidence="1" id="KW-0732">Signal</keyword>
<dbReference type="InterPro" id="IPR046732">
    <property type="entry name" value="DUF6624"/>
</dbReference>
<keyword evidence="3" id="KW-1185">Reference proteome</keyword>